<evidence type="ECO:0000313" key="1">
    <source>
        <dbReference type="EMBL" id="DAE32812.1"/>
    </source>
</evidence>
<proteinExistence type="predicted"/>
<sequence>MMEIGREVKPVEFINTDVWGIEHALRWCHNLQNTWARSDSGLCKGGDDGIGCVHCAIRQRCSHFYNREFVLGIRDMELMQGLIWAGGEKAEFLRMIHVAVDLVTDMGKEAEWKKDAAGKMGDGAVCVTWDTNYAKLRELNKQIRKHGDRNVQAVSFKRWIKALPYGRELIEYEGEERRNGETMNG</sequence>
<name>A0A8S5RP63_9VIRU</name>
<protein>
    <submittedName>
        <fullName evidence="1">Uncharacterized protein</fullName>
    </submittedName>
</protein>
<dbReference type="EMBL" id="BK059129">
    <property type="protein sequence ID" value="DAE32812.1"/>
    <property type="molecule type" value="Genomic_DNA"/>
</dbReference>
<accession>A0A8S5RP63</accession>
<organism evidence="1">
    <name type="scientific">virus sp. ct1Hk25</name>
    <dbReference type="NCBI Taxonomy" id="2825803"/>
    <lineage>
        <taxon>Viruses</taxon>
    </lineage>
</organism>
<reference evidence="1" key="1">
    <citation type="journal article" date="2021" name="Proc. Natl. Acad. Sci. U.S.A.">
        <title>A Catalog of Tens of Thousands of Viruses from Human Metagenomes Reveals Hidden Associations with Chronic Diseases.</title>
        <authorList>
            <person name="Tisza M.J."/>
            <person name="Buck C.B."/>
        </authorList>
    </citation>
    <scope>NUCLEOTIDE SEQUENCE</scope>
    <source>
        <strain evidence="1">Ct1Hk25</strain>
    </source>
</reference>